<name>A0A8H3UT20_VENIN</name>
<feature type="region of interest" description="Disordered" evidence="2">
    <location>
        <begin position="498"/>
        <end position="526"/>
    </location>
</feature>
<dbReference type="InterPro" id="IPR022124">
    <property type="entry name" value="DUF3659"/>
</dbReference>
<dbReference type="Pfam" id="PF12396">
    <property type="entry name" value="DUF3659"/>
    <property type="match status" value="1"/>
</dbReference>
<keyword evidence="4" id="KW-1185">Reference proteome</keyword>
<comment type="caution">
    <text evidence="3">The sequence shown here is derived from an EMBL/GenBank/DDBJ whole genome shotgun (WGS) entry which is preliminary data.</text>
</comment>
<evidence type="ECO:0000256" key="1">
    <source>
        <dbReference type="SAM" id="Coils"/>
    </source>
</evidence>
<dbReference type="Proteomes" id="UP000490939">
    <property type="component" value="Unassembled WGS sequence"/>
</dbReference>
<protein>
    <submittedName>
        <fullName evidence="3">Uncharacterized protein</fullName>
    </submittedName>
</protein>
<sequence length="731" mass="82186">MTRKNMTSADKTANEQLGARVDTVAEELVGTRAANDKLHDTVSVLSKRLDDSRGEKDGLHATVDILSEKLDDQARAGKAEKDELHATVDVLSKKLDDQARAGKAEKDKLQATVDKLVLITESLSQTAMANSDKNEQLQLVIKKMDEQHDNTRQRLGKIPLHIREDFEHLFKVVHSLRLHDDRLEAGIKDMREKLTAHSADGESSAELDTLKHDYEVLHQKLSGLVVGNDKFRAEVATMKLLQVETDQKVDELAARTESLSEASTISEEKTRERIGTLRSDQRDDYKDMLRMITDVVRENKNLQYKVDMAEEKLVHESRQLIKHEAQIASLEKGGEERDRTCDLLAEDVAVQSQIREKGHEELCERVKKQGEIIVTIGKHLDSLYHVSGDLKEQFDGFVKGRGVLENNLKDLSEKMDQMTSDFKEEKNAVSKKLSGLTKNRVKLQQHVDSAEVGYDELSTRVTKLANQVDAQLTAQDNEVLHEKILKLTNTVTKNQKTLKKLTDKYPRPSMDPHEDWLSNQQDSQTRTDGYGDWLTQQSSIANNLAKETRELKEENVMLRENVRKAQERATTDGREKTELLEQVVQLRERAEQLERAFDDNKKFIEKSFGAIAAGAGVNISTSTMVSKSESPKSIADADLPVSEEESEGQAESPQPENEEVPDISILHGLCVERDGTLIDSKGRIVGEVFGGLNPIHLWRYACNDRGEIWSKGKIIGRARLVESEGVVGDGL</sequence>
<feature type="coiled-coil region" evidence="1">
    <location>
        <begin position="292"/>
        <end position="326"/>
    </location>
</feature>
<proteinExistence type="predicted"/>
<feature type="coiled-coil region" evidence="1">
    <location>
        <begin position="541"/>
        <end position="596"/>
    </location>
</feature>
<evidence type="ECO:0000256" key="2">
    <source>
        <dbReference type="SAM" id="MobiDB-lite"/>
    </source>
</evidence>
<feature type="compositionally biased region" description="Polar residues" evidence="2">
    <location>
        <begin position="517"/>
        <end position="526"/>
    </location>
</feature>
<feature type="compositionally biased region" description="Basic and acidic residues" evidence="2">
    <location>
        <begin position="500"/>
        <end position="516"/>
    </location>
</feature>
<organism evidence="3 4">
    <name type="scientific">Venturia inaequalis</name>
    <name type="common">Apple scab fungus</name>
    <dbReference type="NCBI Taxonomy" id="5025"/>
    <lineage>
        <taxon>Eukaryota</taxon>
        <taxon>Fungi</taxon>
        <taxon>Dikarya</taxon>
        <taxon>Ascomycota</taxon>
        <taxon>Pezizomycotina</taxon>
        <taxon>Dothideomycetes</taxon>
        <taxon>Pleosporomycetidae</taxon>
        <taxon>Venturiales</taxon>
        <taxon>Venturiaceae</taxon>
        <taxon>Venturia</taxon>
    </lineage>
</organism>
<dbReference type="EMBL" id="WNWR01000492">
    <property type="protein sequence ID" value="KAE9976622.1"/>
    <property type="molecule type" value="Genomic_DNA"/>
</dbReference>
<gene>
    <name evidence="3" type="ORF">EG327_007988</name>
</gene>
<feature type="coiled-coil region" evidence="1">
    <location>
        <begin position="401"/>
        <end position="428"/>
    </location>
</feature>
<dbReference type="AlphaFoldDB" id="A0A8H3UT20"/>
<feature type="region of interest" description="Disordered" evidence="2">
    <location>
        <begin position="623"/>
        <end position="661"/>
    </location>
</feature>
<reference evidence="3 4" key="1">
    <citation type="submission" date="2019-07" db="EMBL/GenBank/DDBJ databases">
        <title>Venturia inaequalis Genome Resource.</title>
        <authorList>
            <person name="Lichtner F.J."/>
        </authorList>
    </citation>
    <scope>NUCLEOTIDE SEQUENCE [LARGE SCALE GENOMIC DNA]</scope>
    <source>
        <strain evidence="3 4">DMI_063113</strain>
    </source>
</reference>
<accession>A0A8H3UT20</accession>
<evidence type="ECO:0000313" key="3">
    <source>
        <dbReference type="EMBL" id="KAE9976622.1"/>
    </source>
</evidence>
<keyword evidence="1" id="KW-0175">Coiled coil</keyword>
<evidence type="ECO:0000313" key="4">
    <source>
        <dbReference type="Proteomes" id="UP000490939"/>
    </source>
</evidence>